<keyword evidence="3" id="KW-0479">Metal-binding</keyword>
<evidence type="ECO:0000256" key="4">
    <source>
        <dbReference type="ARBA" id="ARBA00022833"/>
    </source>
</evidence>
<dbReference type="InterPro" id="IPR011032">
    <property type="entry name" value="GroES-like_sf"/>
</dbReference>
<dbReference type="SUPFAM" id="SSF51735">
    <property type="entry name" value="NAD(P)-binding Rossmann-fold domains"/>
    <property type="match status" value="1"/>
</dbReference>
<dbReference type="PANTHER" id="PTHR42940">
    <property type="entry name" value="ALCOHOL DEHYDROGENASE 1-RELATED"/>
    <property type="match status" value="1"/>
</dbReference>
<dbReference type="InterPro" id="IPR014187">
    <property type="entry name" value="ADH_Zn_typ-2"/>
</dbReference>
<keyword evidence="8" id="KW-1185">Reference proteome</keyword>
<protein>
    <submittedName>
        <fullName evidence="7">Zinc-dependent alcohol dehydrogenase family protein</fullName>
    </submittedName>
</protein>
<dbReference type="EMBL" id="JBEXAC010000001">
    <property type="protein sequence ID" value="MET6996843.1"/>
    <property type="molecule type" value="Genomic_DNA"/>
</dbReference>
<evidence type="ECO:0000313" key="8">
    <source>
        <dbReference type="Proteomes" id="UP001549749"/>
    </source>
</evidence>
<comment type="similarity">
    <text evidence="2">Belongs to the zinc-containing alcohol dehydrogenase family.</text>
</comment>
<evidence type="ECO:0000256" key="3">
    <source>
        <dbReference type="ARBA" id="ARBA00022723"/>
    </source>
</evidence>
<dbReference type="SUPFAM" id="SSF50129">
    <property type="entry name" value="GroES-like"/>
    <property type="match status" value="1"/>
</dbReference>
<name>A0ABV2T1D1_9BACT</name>
<accession>A0ABV2T1D1</accession>
<evidence type="ECO:0000256" key="1">
    <source>
        <dbReference type="ARBA" id="ARBA00001947"/>
    </source>
</evidence>
<dbReference type="InterPro" id="IPR002328">
    <property type="entry name" value="ADH_Zn_CS"/>
</dbReference>
<sequence>MSVKSISGNMQAMVLEKPGMPLQLKTLPVPIPAAGQVLIKVTACGVCRTDLHILDGELPLVLLPIIPGHEIVGEVVALGEGVTLLKQGDNVGVPWLGYTCNHCKYCMQGQENLCENALFTGYTMNGGYAEYTVAWEAYCVKMPVGYGNAASAPMLCAGLIGFRSWRMVHEHAQHIGIYGFGAAAHILTQIARFQHKSVYAFTKPGDSVGQQFALEMGATWAGSSLEAPPVKLDAAIIFAPDGNLVPIALSYLDKGGIVVCGGIHMSDIPGFHYNMLWNERAIKSVANLTRDDATLFFSIAPLVPVSTSVQYFPLHQANEALDKLRAGKIKGAAVLIMPSA</sequence>
<evidence type="ECO:0000256" key="2">
    <source>
        <dbReference type="ARBA" id="ARBA00008072"/>
    </source>
</evidence>
<keyword evidence="4" id="KW-0862">Zinc</keyword>
<comment type="cofactor">
    <cofactor evidence="1">
        <name>Zn(2+)</name>
        <dbReference type="ChEBI" id="CHEBI:29105"/>
    </cofactor>
</comment>
<dbReference type="CDD" id="cd08298">
    <property type="entry name" value="CAD2"/>
    <property type="match status" value="1"/>
</dbReference>
<dbReference type="Gene3D" id="3.40.50.720">
    <property type="entry name" value="NAD(P)-binding Rossmann-like Domain"/>
    <property type="match status" value="1"/>
</dbReference>
<organism evidence="7 8">
    <name type="scientific">Chitinophaga defluvii</name>
    <dbReference type="NCBI Taxonomy" id="3163343"/>
    <lineage>
        <taxon>Bacteria</taxon>
        <taxon>Pseudomonadati</taxon>
        <taxon>Bacteroidota</taxon>
        <taxon>Chitinophagia</taxon>
        <taxon>Chitinophagales</taxon>
        <taxon>Chitinophagaceae</taxon>
        <taxon>Chitinophaga</taxon>
    </lineage>
</organism>
<dbReference type="PANTHER" id="PTHR42940:SF8">
    <property type="entry name" value="VACUOLAR PROTEIN SORTING-ASSOCIATED PROTEIN 11"/>
    <property type="match status" value="1"/>
</dbReference>
<dbReference type="NCBIfam" id="TIGR02822">
    <property type="entry name" value="adh_fam_2"/>
    <property type="match status" value="1"/>
</dbReference>
<keyword evidence="5" id="KW-0560">Oxidoreductase</keyword>
<reference evidence="7 8" key="1">
    <citation type="submission" date="2024-06" db="EMBL/GenBank/DDBJ databases">
        <title>Chitinophaga defluvii sp. nov., isolated from municipal sewage.</title>
        <authorList>
            <person name="Zhang L."/>
        </authorList>
    </citation>
    <scope>NUCLEOTIDE SEQUENCE [LARGE SCALE GENOMIC DNA]</scope>
    <source>
        <strain evidence="7 8">H8</strain>
    </source>
</reference>
<evidence type="ECO:0000256" key="5">
    <source>
        <dbReference type="ARBA" id="ARBA00023002"/>
    </source>
</evidence>
<dbReference type="Pfam" id="PF08240">
    <property type="entry name" value="ADH_N"/>
    <property type="match status" value="1"/>
</dbReference>
<feature type="domain" description="Alcohol dehydrogenase-like N-terminal" evidence="6">
    <location>
        <begin position="34"/>
        <end position="143"/>
    </location>
</feature>
<dbReference type="RefSeq" id="WP_354659484.1">
    <property type="nucleotide sequence ID" value="NZ_JBEXAC010000001.1"/>
</dbReference>
<gene>
    <name evidence="7" type="ORF">ABR189_05670</name>
</gene>
<dbReference type="PROSITE" id="PS00059">
    <property type="entry name" value="ADH_ZINC"/>
    <property type="match status" value="1"/>
</dbReference>
<dbReference type="InterPro" id="IPR013154">
    <property type="entry name" value="ADH-like_N"/>
</dbReference>
<evidence type="ECO:0000313" key="7">
    <source>
        <dbReference type="EMBL" id="MET6996843.1"/>
    </source>
</evidence>
<dbReference type="Gene3D" id="3.90.180.10">
    <property type="entry name" value="Medium-chain alcohol dehydrogenases, catalytic domain"/>
    <property type="match status" value="1"/>
</dbReference>
<dbReference type="Proteomes" id="UP001549749">
    <property type="component" value="Unassembled WGS sequence"/>
</dbReference>
<proteinExistence type="inferred from homology"/>
<comment type="caution">
    <text evidence="7">The sequence shown here is derived from an EMBL/GenBank/DDBJ whole genome shotgun (WGS) entry which is preliminary data.</text>
</comment>
<evidence type="ECO:0000259" key="6">
    <source>
        <dbReference type="Pfam" id="PF08240"/>
    </source>
</evidence>
<dbReference type="InterPro" id="IPR036291">
    <property type="entry name" value="NAD(P)-bd_dom_sf"/>
</dbReference>